<feature type="compositionally biased region" description="Low complexity" evidence="1">
    <location>
        <begin position="1209"/>
        <end position="1224"/>
    </location>
</feature>
<feature type="signal peptide" evidence="2">
    <location>
        <begin position="1"/>
        <end position="23"/>
    </location>
</feature>
<evidence type="ECO:0000256" key="2">
    <source>
        <dbReference type="SAM" id="SignalP"/>
    </source>
</evidence>
<gene>
    <name evidence="4" type="ORF">BS50DRAFT_151705</name>
</gene>
<reference evidence="4 5" key="1">
    <citation type="journal article" date="2018" name="Front. Microbiol.">
        <title>Genome-Wide Analysis of Corynespora cassiicola Leaf Fall Disease Putative Effectors.</title>
        <authorList>
            <person name="Lopez D."/>
            <person name="Ribeiro S."/>
            <person name="Label P."/>
            <person name="Fumanal B."/>
            <person name="Venisse J.S."/>
            <person name="Kohler A."/>
            <person name="de Oliveira R.R."/>
            <person name="Labutti K."/>
            <person name="Lipzen A."/>
            <person name="Lail K."/>
            <person name="Bauer D."/>
            <person name="Ohm R.A."/>
            <person name="Barry K.W."/>
            <person name="Spatafora J."/>
            <person name="Grigoriev I.V."/>
            <person name="Martin F.M."/>
            <person name="Pujade-Renaud V."/>
        </authorList>
    </citation>
    <scope>NUCLEOTIDE SEQUENCE [LARGE SCALE GENOMIC DNA]</scope>
    <source>
        <strain evidence="4 5">Philippines</strain>
    </source>
</reference>
<feature type="compositionally biased region" description="Low complexity" evidence="1">
    <location>
        <begin position="1185"/>
        <end position="1195"/>
    </location>
</feature>
<evidence type="ECO:0000313" key="5">
    <source>
        <dbReference type="Proteomes" id="UP000240883"/>
    </source>
</evidence>
<feature type="region of interest" description="Disordered" evidence="1">
    <location>
        <begin position="596"/>
        <end position="1247"/>
    </location>
</feature>
<sequence length="1335" mass="138642">MGGFSRISALLLAAGYLGSEVAAAAVPAVPVPSAPQTDRVLRAATRRSNLHRRGLRIEKKFGSELAYIEEENGLSGRPVFASHVTVGSKKPILNLEEIEDYLQDVKCGSDGKMKLVFKDRIAARDARLACSDEDGGLIITSHEGCNVDGERSVYSVKDIAFADDENALELAVAEKMWKDAFDHFDISFGHTTDKFHYRTHRDFARRKRQEAGEPDITPQPVEIPTDIPDDVNSVEFDLTWEKIDEVFSVSDFTAGLEQFVNVPTPADLPIELGCTECSTQGTITLSQGAFEIDVGELDVVPDFLQGGDDGKDISSVITGGFIELKANSVFGHFDLFARPRAAGSFEITLFSLPVLGFTIPNIGRAGAVFEAGLSADYDVEGGLDLSYGIDVTVPDDASMRIELGDLKKSGVSGFAESTLEPLPFSANVTDVDILLGLAFVPTIPIGFMFADKLDASVTVSMDLPRLDALITAKPNGDCKSILGGNSTSVASLGNSTNGDLSPVIIVDANVSIVLDVGADFSFPILPIDPIGTAAEIFSTKFELGTRCLAPGEGFAQATGAAAAGVGNQLPGFVLTAGYGDSASTCGGSTVTVYQPPPTGGAQYPPYEPSAPVIEPPVITPPPCSGYDCPDSPESPPSPPVQSEPNCNGYECPKPPSPPVESNPPPPPAESDPGCNGYDCPPPVAPPQSEPPSPPQSEPVSPPVESDPGCNGYDCPQQPPVEPPIEPPVTTTPCDSSTLPPATEPPKTDSPPPEIPSAPVEPPVSTAPPSPPEQPSSPPESPPEQPSSPPENPPEQPSSPPENPPVEPPKTTAPPPPPSTDVPEPPSTTVCDDYSCNESPENPPSQPAIPPMEPPSTTESSEQPTPPPENPPEVPSVPVEPPVSSSMVEPPPEAPTPPPCDGYDCTETPDVPSQPVEPPMSTPPPPPVDEPSVPAEPPVSPPSTGDIFPTPPPCDGYDCPENPDVPSQPAEPPVSTPTPPPTVEEPSEPVNPPVSPPSTGDIVPTPPPENPESPPEQPPTTSAPECDGYGCEPPTETPPPSGDEPSKPIEPPVSTPPTEPPTETPPPCDGDCPQEPPAEPPVSTPVTEPPTETPPPCDGDCPTEPPTETPPPCDGYDCNNSQPPTEPPTETPPPGGYEPSKPAEPPVSTPPTEPPTETPPPCDGDCPTEPPTETPPPCDGYDCPTESSPPCSGPDCPSEPPVQTPPPSAETPCTTSSTQTITLSTGGTGGGGYPNTTAGGYGHTPPSYPPATTMVEVPPPYGGYPPPASHTGNMTMQTGFLDGPTGTRPPMQTTSPAQFTGAAVPRAVPIAVDAKGLGWQGAVLVMSLFAGGFMLL</sequence>
<organism evidence="4 5">
    <name type="scientific">Corynespora cassiicola Philippines</name>
    <dbReference type="NCBI Taxonomy" id="1448308"/>
    <lineage>
        <taxon>Eukaryota</taxon>
        <taxon>Fungi</taxon>
        <taxon>Dikarya</taxon>
        <taxon>Ascomycota</taxon>
        <taxon>Pezizomycotina</taxon>
        <taxon>Dothideomycetes</taxon>
        <taxon>Pleosporomycetidae</taxon>
        <taxon>Pleosporales</taxon>
        <taxon>Corynesporascaceae</taxon>
        <taxon>Corynespora</taxon>
    </lineage>
</organism>
<feature type="compositionally biased region" description="Pro residues" evidence="1">
    <location>
        <begin position="968"/>
        <end position="995"/>
    </location>
</feature>
<feature type="compositionally biased region" description="Pro residues" evidence="1">
    <location>
        <begin position="741"/>
        <end position="825"/>
    </location>
</feature>
<feature type="compositionally biased region" description="Pro residues" evidence="1">
    <location>
        <begin position="716"/>
        <end position="726"/>
    </location>
</feature>
<evidence type="ECO:0000256" key="1">
    <source>
        <dbReference type="SAM" id="MobiDB-lite"/>
    </source>
</evidence>
<keyword evidence="5" id="KW-1185">Reference proteome</keyword>
<evidence type="ECO:0000313" key="4">
    <source>
        <dbReference type="EMBL" id="PSN61431.1"/>
    </source>
</evidence>
<feature type="domain" description="DUF7029" evidence="3">
    <location>
        <begin position="86"/>
        <end position="185"/>
    </location>
</feature>
<evidence type="ECO:0000259" key="3">
    <source>
        <dbReference type="Pfam" id="PF22974"/>
    </source>
</evidence>
<feature type="compositionally biased region" description="Pro residues" evidence="1">
    <location>
        <begin position="840"/>
        <end position="853"/>
    </location>
</feature>
<dbReference type="OrthoDB" id="5382170at2759"/>
<feature type="compositionally biased region" description="Pro residues" evidence="1">
    <location>
        <begin position="1123"/>
        <end position="1177"/>
    </location>
</feature>
<feature type="compositionally biased region" description="Pro residues" evidence="1">
    <location>
        <begin position="888"/>
        <end position="899"/>
    </location>
</feature>
<feature type="compositionally biased region" description="Pro residues" evidence="1">
    <location>
        <begin position="679"/>
        <end position="701"/>
    </location>
</feature>
<keyword evidence="2" id="KW-0732">Signal</keyword>
<proteinExistence type="predicted"/>
<protein>
    <recommendedName>
        <fullName evidence="3">DUF7029 domain-containing protein</fullName>
    </recommendedName>
</protein>
<feature type="compositionally biased region" description="Pro residues" evidence="1">
    <location>
        <begin position="1034"/>
        <end position="1112"/>
    </location>
</feature>
<dbReference type="Pfam" id="PF22974">
    <property type="entry name" value="DUF7029"/>
    <property type="match status" value="1"/>
</dbReference>
<feature type="region of interest" description="Disordered" evidence="1">
    <location>
        <begin position="206"/>
        <end position="228"/>
    </location>
</feature>
<feature type="compositionally biased region" description="Pro residues" evidence="1">
    <location>
        <begin position="632"/>
        <end position="641"/>
    </location>
</feature>
<dbReference type="InterPro" id="IPR054293">
    <property type="entry name" value="DUF7029"/>
</dbReference>
<feature type="chain" id="PRO_5015592564" description="DUF7029 domain-containing protein" evidence="2">
    <location>
        <begin position="24"/>
        <end position="1335"/>
    </location>
</feature>
<feature type="compositionally biased region" description="Pro residues" evidence="1">
    <location>
        <begin position="1003"/>
        <end position="1017"/>
    </location>
</feature>
<accession>A0A2T2N7J7</accession>
<feature type="compositionally biased region" description="Pro residues" evidence="1">
    <location>
        <begin position="914"/>
        <end position="940"/>
    </location>
</feature>
<feature type="compositionally biased region" description="Pro residues" evidence="1">
    <location>
        <begin position="652"/>
        <end position="669"/>
    </location>
</feature>
<dbReference type="EMBL" id="KZ678144">
    <property type="protein sequence ID" value="PSN61431.1"/>
    <property type="molecule type" value="Genomic_DNA"/>
</dbReference>
<name>A0A2T2N7J7_CORCC</name>
<feature type="compositionally biased region" description="Pro residues" evidence="1">
    <location>
        <begin position="605"/>
        <end position="623"/>
    </location>
</feature>
<dbReference type="STRING" id="1448308.A0A2T2N7J7"/>
<feature type="compositionally biased region" description="Pro residues" evidence="1">
    <location>
        <begin position="863"/>
        <end position="880"/>
    </location>
</feature>
<dbReference type="Proteomes" id="UP000240883">
    <property type="component" value="Unassembled WGS sequence"/>
</dbReference>
<feature type="compositionally biased region" description="Pro residues" evidence="1">
    <location>
        <begin position="1196"/>
        <end position="1208"/>
    </location>
</feature>